<dbReference type="Pfam" id="PF03963">
    <property type="entry name" value="FlgD"/>
    <property type="match status" value="1"/>
</dbReference>
<feature type="domain" description="FlgD Tudor-like" evidence="4">
    <location>
        <begin position="78"/>
        <end position="130"/>
    </location>
</feature>
<dbReference type="Pfam" id="PF13861">
    <property type="entry name" value="FLgD_tudor"/>
    <property type="match status" value="1"/>
</dbReference>
<comment type="similarity">
    <text evidence="1">Belongs to the FlgD family.</text>
</comment>
<keyword evidence="5" id="KW-0969">Cilium</keyword>
<organism evidence="5 6">
    <name type="scientific">Aminithiophilus ramosus</name>
    <dbReference type="NCBI Taxonomy" id="3029084"/>
    <lineage>
        <taxon>Bacteria</taxon>
        <taxon>Thermotogati</taxon>
        <taxon>Synergistota</taxon>
        <taxon>Synergistia</taxon>
        <taxon>Synergistales</taxon>
        <taxon>Aminithiophilaceae</taxon>
        <taxon>Aminithiophilus</taxon>
    </lineage>
</organism>
<feature type="region of interest" description="Disordered" evidence="3">
    <location>
        <begin position="1"/>
        <end position="21"/>
    </location>
</feature>
<feature type="compositionally biased region" description="Low complexity" evidence="3">
    <location>
        <begin position="1"/>
        <end position="20"/>
    </location>
</feature>
<accession>A0A9Q7EYX9</accession>
<dbReference type="AlphaFoldDB" id="A0A9Q7EYX9"/>
<evidence type="ECO:0000256" key="1">
    <source>
        <dbReference type="ARBA" id="ARBA00010577"/>
    </source>
</evidence>
<proteinExistence type="inferred from homology"/>
<dbReference type="GO" id="GO:0044781">
    <property type="term" value="P:bacterial-type flagellum organization"/>
    <property type="evidence" value="ECO:0007669"/>
    <property type="project" value="UniProtKB-KW"/>
</dbReference>
<dbReference type="KEGG" id="aram:KAR29_09885"/>
<gene>
    <name evidence="5" type="primary">flgD</name>
    <name evidence="5" type="ORF">KAR29_09885</name>
</gene>
<dbReference type="EMBL" id="CP072943">
    <property type="protein sequence ID" value="QTX31662.1"/>
    <property type="molecule type" value="Genomic_DNA"/>
</dbReference>
<dbReference type="InterPro" id="IPR025963">
    <property type="entry name" value="FLgD_Tudor"/>
</dbReference>
<sequence>MINSISAAASTSTSTSTTSEATKELGKDDFLQLLITQLTHQDPTDPVSNEDFIAQMAQFSSLEQLTNISSGIENLTQMQMTGAVSFIGKTVTAYDSTSATNVSAVVNAVYFNDGEIILETDSGYLYMEDVLSVSA</sequence>
<keyword evidence="5" id="KW-0282">Flagellum</keyword>
<dbReference type="InterPro" id="IPR005648">
    <property type="entry name" value="FlgD"/>
</dbReference>
<protein>
    <submittedName>
        <fullName evidence="5">Flagellar hook assembly protein FlgD</fullName>
    </submittedName>
</protein>
<dbReference type="Proteomes" id="UP000671879">
    <property type="component" value="Chromosome"/>
</dbReference>
<evidence type="ECO:0000259" key="4">
    <source>
        <dbReference type="Pfam" id="PF13861"/>
    </source>
</evidence>
<name>A0A9Q7EYX9_9BACT</name>
<dbReference type="RefSeq" id="WP_274372832.1">
    <property type="nucleotide sequence ID" value="NZ_CP072943.1"/>
</dbReference>
<keyword evidence="5" id="KW-0966">Cell projection</keyword>
<keyword evidence="6" id="KW-1185">Reference proteome</keyword>
<evidence type="ECO:0000256" key="3">
    <source>
        <dbReference type="SAM" id="MobiDB-lite"/>
    </source>
</evidence>
<evidence type="ECO:0000256" key="2">
    <source>
        <dbReference type="ARBA" id="ARBA00022795"/>
    </source>
</evidence>
<evidence type="ECO:0000313" key="6">
    <source>
        <dbReference type="Proteomes" id="UP000671879"/>
    </source>
</evidence>
<reference evidence="6" key="1">
    <citation type="submission" date="2021-04" db="EMBL/GenBank/DDBJ databases">
        <title>A novel Synergistetes isolate from a pyrite-forming mixed culture.</title>
        <authorList>
            <person name="Bunk B."/>
            <person name="Sproer C."/>
            <person name="Spring S."/>
            <person name="Pester M."/>
        </authorList>
    </citation>
    <scope>NUCLEOTIDE SEQUENCE [LARGE SCALE GENOMIC DNA]</scope>
    <source>
        <strain evidence="6">J.5.4.2-T.3.5.2</strain>
    </source>
</reference>
<evidence type="ECO:0000313" key="5">
    <source>
        <dbReference type="EMBL" id="QTX31662.1"/>
    </source>
</evidence>
<keyword evidence="2" id="KW-1005">Bacterial flagellum biogenesis</keyword>